<sequence>MPTATPPSSQPSPAASRGLRNLQHDERVAIYESVLEISSNARESLRHGSLTADVTSKIRGNSGRKRVRTHDEIKKAVQVVDMYAQQTMRALAAHSGIPKTTLVQHMKEENNYKQGPATSDPT</sequence>
<name>W4FAI5_APHAT</name>
<dbReference type="GeneID" id="20820599"/>
<dbReference type="OrthoDB" id="123483at2759"/>
<feature type="compositionally biased region" description="Pro residues" evidence="1">
    <location>
        <begin position="1"/>
        <end position="10"/>
    </location>
</feature>
<evidence type="ECO:0000313" key="2">
    <source>
        <dbReference type="EMBL" id="ETV64510.1"/>
    </source>
</evidence>
<dbReference type="RefSeq" id="XP_009846000.1">
    <property type="nucleotide sequence ID" value="XM_009847698.1"/>
</dbReference>
<dbReference type="EMBL" id="KI913298">
    <property type="protein sequence ID" value="ETV64510.1"/>
    <property type="molecule type" value="Genomic_DNA"/>
</dbReference>
<evidence type="ECO:0000256" key="1">
    <source>
        <dbReference type="SAM" id="MobiDB-lite"/>
    </source>
</evidence>
<accession>W4FAI5</accession>
<dbReference type="VEuPathDB" id="FungiDB:H257_18603"/>
<dbReference type="AlphaFoldDB" id="W4FAI5"/>
<organism evidence="2">
    <name type="scientific">Aphanomyces astaci</name>
    <name type="common">Crayfish plague agent</name>
    <dbReference type="NCBI Taxonomy" id="112090"/>
    <lineage>
        <taxon>Eukaryota</taxon>
        <taxon>Sar</taxon>
        <taxon>Stramenopiles</taxon>
        <taxon>Oomycota</taxon>
        <taxon>Saprolegniomycetes</taxon>
        <taxon>Saprolegniales</taxon>
        <taxon>Verrucalvaceae</taxon>
        <taxon>Aphanomyces</taxon>
    </lineage>
</organism>
<gene>
    <name evidence="2" type="ORF">H257_18603</name>
</gene>
<reference evidence="2" key="1">
    <citation type="submission" date="2013-12" db="EMBL/GenBank/DDBJ databases">
        <title>The Genome Sequence of Aphanomyces astaci APO3.</title>
        <authorList>
            <consortium name="The Broad Institute Genomics Platform"/>
            <person name="Russ C."/>
            <person name="Tyler B."/>
            <person name="van West P."/>
            <person name="Dieguez-Uribeondo J."/>
            <person name="Young S.K."/>
            <person name="Zeng Q."/>
            <person name="Gargeya S."/>
            <person name="Fitzgerald M."/>
            <person name="Abouelleil A."/>
            <person name="Alvarado L."/>
            <person name="Chapman S.B."/>
            <person name="Gainer-Dewar J."/>
            <person name="Goldberg J."/>
            <person name="Griggs A."/>
            <person name="Gujja S."/>
            <person name="Hansen M."/>
            <person name="Howarth C."/>
            <person name="Imamovic A."/>
            <person name="Ireland A."/>
            <person name="Larimer J."/>
            <person name="McCowan C."/>
            <person name="Murphy C."/>
            <person name="Pearson M."/>
            <person name="Poon T.W."/>
            <person name="Priest M."/>
            <person name="Roberts A."/>
            <person name="Saif S."/>
            <person name="Shea T."/>
            <person name="Sykes S."/>
            <person name="Wortman J."/>
            <person name="Nusbaum C."/>
            <person name="Birren B."/>
        </authorList>
    </citation>
    <scope>NUCLEOTIDE SEQUENCE [LARGE SCALE GENOMIC DNA]</scope>
    <source>
        <strain evidence="2">APO3</strain>
    </source>
</reference>
<feature type="region of interest" description="Disordered" evidence="1">
    <location>
        <begin position="1"/>
        <end position="21"/>
    </location>
</feature>
<protein>
    <submittedName>
        <fullName evidence="2">Uncharacterized protein</fullName>
    </submittedName>
</protein>
<proteinExistence type="predicted"/>